<dbReference type="Proteomes" id="UP000178129">
    <property type="component" value="Unassembled WGS sequence"/>
</dbReference>
<name>A0A1E1KEI8_9HELO</name>
<reference evidence="3" key="1">
    <citation type="submission" date="2016-03" db="EMBL/GenBank/DDBJ databases">
        <authorList>
            <person name="Ploux O."/>
        </authorList>
    </citation>
    <scope>NUCLEOTIDE SEQUENCE [LARGE SCALE GENOMIC DNA]</scope>
    <source>
        <strain evidence="3">UK7</strain>
    </source>
</reference>
<gene>
    <name evidence="2" type="ORF">RCO7_04887</name>
</gene>
<keyword evidence="3" id="KW-1185">Reference proteome</keyword>
<dbReference type="InterPro" id="IPR054539">
    <property type="entry name" value="Beta-prop_PDH"/>
</dbReference>
<dbReference type="AlphaFoldDB" id="A0A1E1KEI8"/>
<organism evidence="2 3">
    <name type="scientific">Rhynchosporium graminicola</name>
    <dbReference type="NCBI Taxonomy" id="2792576"/>
    <lineage>
        <taxon>Eukaryota</taxon>
        <taxon>Fungi</taxon>
        <taxon>Dikarya</taxon>
        <taxon>Ascomycota</taxon>
        <taxon>Pezizomycotina</taxon>
        <taxon>Leotiomycetes</taxon>
        <taxon>Helotiales</taxon>
        <taxon>Ploettnerulaceae</taxon>
        <taxon>Rhynchosporium</taxon>
    </lineage>
</organism>
<dbReference type="Pfam" id="PF22807">
    <property type="entry name" value="TrAA12"/>
    <property type="match status" value="1"/>
</dbReference>
<dbReference type="InParanoid" id="A0A1E1KEI8"/>
<accession>A0A1E1KEI8</accession>
<evidence type="ECO:0000313" key="3">
    <source>
        <dbReference type="Proteomes" id="UP000178129"/>
    </source>
</evidence>
<proteinExistence type="predicted"/>
<comment type="caution">
    <text evidence="2">The sequence shown here is derived from an EMBL/GenBank/DDBJ whole genome shotgun (WGS) entry which is preliminary data.</text>
</comment>
<protein>
    <recommendedName>
        <fullName evidence="1">Pyrroloquinoline quinone-dependent pyranose dehydrogenase beta-propeller domain-containing protein</fullName>
    </recommendedName>
</protein>
<sequence length="122" mass="12463">MINPAAKPNAALARHGLELTADGKTPLVSSQASVSAFPYDATAGTVGNKKAGFPTTSTLRIPTSNLDALLAQRGSSDNIDSPTTGIDSGRSQTGIFNIASILATPVDYYDAGDVLGWGLRAA</sequence>
<evidence type="ECO:0000259" key="1">
    <source>
        <dbReference type="Pfam" id="PF22807"/>
    </source>
</evidence>
<dbReference type="EMBL" id="FJUW01000012">
    <property type="protein sequence ID" value="CZS96429.1"/>
    <property type="molecule type" value="Genomic_DNA"/>
</dbReference>
<feature type="domain" description="Pyrroloquinoline quinone-dependent pyranose dehydrogenase beta-propeller" evidence="1">
    <location>
        <begin position="14"/>
        <end position="121"/>
    </location>
</feature>
<evidence type="ECO:0000313" key="2">
    <source>
        <dbReference type="EMBL" id="CZS96429.1"/>
    </source>
</evidence>
<dbReference type="STRING" id="914237.A0A1E1KEI8"/>